<dbReference type="InterPro" id="IPR036250">
    <property type="entry name" value="AcylCo_DH-like_C"/>
</dbReference>
<evidence type="ECO:0000313" key="3">
    <source>
        <dbReference type="EMBL" id="CAB3733236.1"/>
    </source>
</evidence>
<feature type="domain" description="Acyl-CoA dehydrogenase C-terminal" evidence="2">
    <location>
        <begin position="249"/>
        <end position="378"/>
    </location>
</feature>
<dbReference type="AlphaFoldDB" id="A0A6J5CGG7"/>
<keyword evidence="4" id="KW-1185">Reference proteome</keyword>
<dbReference type="Proteomes" id="UP000494255">
    <property type="component" value="Unassembled WGS sequence"/>
</dbReference>
<dbReference type="EC" id="1.14.14.12" evidence="3"/>
<dbReference type="GO" id="GO:0005737">
    <property type="term" value="C:cytoplasm"/>
    <property type="evidence" value="ECO:0007669"/>
    <property type="project" value="TreeGrafter"/>
</dbReference>
<keyword evidence="1 3" id="KW-0560">Oxidoreductase</keyword>
<reference evidence="3 4" key="1">
    <citation type="submission" date="2020-04" db="EMBL/GenBank/DDBJ databases">
        <authorList>
            <person name="De Canck E."/>
        </authorList>
    </citation>
    <scope>NUCLEOTIDE SEQUENCE [LARGE SCALE GENOMIC DNA]</scope>
    <source>
        <strain evidence="3 4">LMG 24238</strain>
    </source>
</reference>
<keyword evidence="3" id="KW-0503">Monooxygenase</keyword>
<dbReference type="RefSeq" id="WP_175053611.1">
    <property type="nucleotide sequence ID" value="NZ_CADIKC010000010.1"/>
</dbReference>
<dbReference type="Pfam" id="PF08028">
    <property type="entry name" value="Acyl-CoA_dh_2"/>
    <property type="match status" value="1"/>
</dbReference>
<dbReference type="GO" id="GO:0036383">
    <property type="term" value="F:3-hydroxy-9,10-secoandrosta-1,3,5(10)-triene-9,17-dione monooxygenase activity"/>
    <property type="evidence" value="ECO:0007669"/>
    <property type="project" value="UniProtKB-EC"/>
</dbReference>
<evidence type="ECO:0000313" key="4">
    <source>
        <dbReference type="Proteomes" id="UP000494255"/>
    </source>
</evidence>
<dbReference type="InterPro" id="IPR009100">
    <property type="entry name" value="AcylCoA_DH/oxidase_NM_dom_sf"/>
</dbReference>
<dbReference type="InterPro" id="IPR037069">
    <property type="entry name" value="AcylCoA_DH/ox_N_sf"/>
</dbReference>
<dbReference type="EMBL" id="CADIKC010000010">
    <property type="protein sequence ID" value="CAB3733236.1"/>
    <property type="molecule type" value="Genomic_DNA"/>
</dbReference>
<dbReference type="InterPro" id="IPR050741">
    <property type="entry name" value="Acyl-CoA_dehydrogenase"/>
</dbReference>
<gene>
    <name evidence="3" type="primary">hsaA_5</name>
    <name evidence="3" type="ORF">LMG24238_05927</name>
</gene>
<name>A0A6J5CGG7_9BURK</name>
<accession>A0A6J5CGG7</accession>
<dbReference type="GO" id="GO:0003995">
    <property type="term" value="F:acyl-CoA dehydrogenase activity"/>
    <property type="evidence" value="ECO:0007669"/>
    <property type="project" value="TreeGrafter"/>
</dbReference>
<dbReference type="InterPro" id="IPR046373">
    <property type="entry name" value="Acyl-CoA_Oxase/DH_mid-dom_sf"/>
</dbReference>
<dbReference type="GO" id="GO:0050660">
    <property type="term" value="F:flavin adenine dinucleotide binding"/>
    <property type="evidence" value="ECO:0007669"/>
    <property type="project" value="InterPro"/>
</dbReference>
<dbReference type="Gene3D" id="1.10.540.10">
    <property type="entry name" value="Acyl-CoA dehydrogenase/oxidase, N-terminal domain"/>
    <property type="match status" value="1"/>
</dbReference>
<dbReference type="InterPro" id="IPR013107">
    <property type="entry name" value="Acyl-CoA_DH_C"/>
</dbReference>
<dbReference type="PANTHER" id="PTHR48083">
    <property type="entry name" value="MEDIUM-CHAIN SPECIFIC ACYL-COA DEHYDROGENASE, MITOCHONDRIAL-RELATED"/>
    <property type="match status" value="1"/>
</dbReference>
<dbReference type="GeneID" id="97044510"/>
<dbReference type="SUPFAM" id="SSF56645">
    <property type="entry name" value="Acyl-CoA dehydrogenase NM domain-like"/>
    <property type="match status" value="1"/>
</dbReference>
<proteinExistence type="predicted"/>
<dbReference type="Gene3D" id="1.20.140.10">
    <property type="entry name" value="Butyryl-CoA Dehydrogenase, subunit A, domain 3"/>
    <property type="match status" value="1"/>
</dbReference>
<dbReference type="PIRSF" id="PIRSF016578">
    <property type="entry name" value="HsaA"/>
    <property type="match status" value="1"/>
</dbReference>
<evidence type="ECO:0000259" key="2">
    <source>
        <dbReference type="Pfam" id="PF08028"/>
    </source>
</evidence>
<dbReference type="GO" id="GO:0033539">
    <property type="term" value="P:fatty acid beta-oxidation using acyl-CoA dehydrogenase"/>
    <property type="evidence" value="ECO:0007669"/>
    <property type="project" value="TreeGrafter"/>
</dbReference>
<organism evidence="3 4">
    <name type="scientific">Paraburkholderia sediminicola</name>
    <dbReference type="NCBI Taxonomy" id="458836"/>
    <lineage>
        <taxon>Bacteria</taxon>
        <taxon>Pseudomonadati</taxon>
        <taxon>Pseudomonadota</taxon>
        <taxon>Betaproteobacteria</taxon>
        <taxon>Burkholderiales</taxon>
        <taxon>Burkholderiaceae</taxon>
        <taxon>Paraburkholderia</taxon>
    </lineage>
</organism>
<sequence length="401" mass="44174">MVQTQMIDHIPNAETLIERARLMIPMLKEQGAGHDNAKRISNDVANQLRAAGFFRICQSVENGGYGLRPSVLWRVCREVARGDSATAWILGLAGLHPWMAGMFGERAQDDVFAGGQDAVVIALTGNVGRGVDASLDGEHFVLNGKWTYASGIDVADWASVLVDVPTTEGVRELRLLLVPRSSFRIDHESWNVFGMKGTGSKDVYLDNERVPVYRSIKWTDVQCIAYPGRERNKSPMYRIPHTSLFVMSVAAAIASVAHGLLDIHADTVRKRIPAGLNSPQTEDRFTLAELGKAAAKIEGAFNLLMHDVDEMWDWAAEGKEFSVEQRARYRTDGAIICDMALAAADDLVRNLGGSLMPTGPVERYFRDLHSMASHFLMQVNPSAELYGRVLLGMPLPANARI</sequence>
<dbReference type="SUPFAM" id="SSF47203">
    <property type="entry name" value="Acyl-CoA dehydrogenase C-terminal domain-like"/>
    <property type="match status" value="1"/>
</dbReference>
<protein>
    <submittedName>
        <fullName evidence="3">Flavin-dependent monooxygenase, oxygenase subunit HsaA</fullName>
        <ecNumber evidence="3">1.14.14.12</ecNumber>
    </submittedName>
</protein>
<dbReference type="PANTHER" id="PTHR48083:SF19">
    <property type="entry name" value="FLAVIN-DEPENDENT MONOOXYGENASE, OXYGENASE SUBUNIT HSAA"/>
    <property type="match status" value="1"/>
</dbReference>
<dbReference type="Gene3D" id="2.40.110.10">
    <property type="entry name" value="Butyryl-CoA Dehydrogenase, subunit A, domain 2"/>
    <property type="match status" value="1"/>
</dbReference>
<evidence type="ECO:0000256" key="1">
    <source>
        <dbReference type="ARBA" id="ARBA00023002"/>
    </source>
</evidence>